<accession>A0A0M4CIQ4</accession>
<dbReference type="InterPro" id="IPR015946">
    <property type="entry name" value="KH_dom-like_a/b"/>
</dbReference>
<dbReference type="RefSeq" id="WP_053544532.1">
    <property type="nucleotide sequence ID" value="NZ_CP009220.1"/>
</dbReference>
<dbReference type="STRING" id="931089.CDES_05120"/>
<dbReference type="InterPro" id="IPR003718">
    <property type="entry name" value="OsmC/Ohr_fam"/>
</dbReference>
<dbReference type="KEGG" id="cdx:CDES_05120"/>
<dbReference type="SUPFAM" id="SSF82784">
    <property type="entry name" value="OsmC-like"/>
    <property type="match status" value="1"/>
</dbReference>
<evidence type="ECO:0000313" key="2">
    <source>
        <dbReference type="Proteomes" id="UP000068067"/>
    </source>
</evidence>
<dbReference type="InterPro" id="IPR036102">
    <property type="entry name" value="OsmC/Ohrsf"/>
</dbReference>
<dbReference type="Gene3D" id="3.30.300.20">
    <property type="match status" value="1"/>
</dbReference>
<dbReference type="AlphaFoldDB" id="A0A0M4CIQ4"/>
<evidence type="ECO:0008006" key="3">
    <source>
        <dbReference type="Google" id="ProtNLM"/>
    </source>
</evidence>
<gene>
    <name evidence="1" type="ORF">CDES_05120</name>
</gene>
<proteinExistence type="predicted"/>
<protein>
    <recommendedName>
        <fullName evidence="3">OsmC family protein</fullName>
    </recommendedName>
</protein>
<dbReference type="OrthoDB" id="4703953at2"/>
<sequence>MAQIPPSSLTATRTAPNEYTVTSATGGNITIGPAGTSSAFTPSELVFAAVAGCAGLSAEAQLTHHLGDDFAAHATVEATIAQGLIADLLYTLNVDFGELEQDKLDKLIAATAKKIERLCVVKRSVHHSITTQTIIAPAAGRPGQATDD</sequence>
<dbReference type="Proteomes" id="UP000068067">
    <property type="component" value="Chromosome"/>
</dbReference>
<keyword evidence="2" id="KW-1185">Reference proteome</keyword>
<evidence type="ECO:0000313" key="1">
    <source>
        <dbReference type="EMBL" id="ALC05464.1"/>
    </source>
</evidence>
<dbReference type="Pfam" id="PF02566">
    <property type="entry name" value="OsmC"/>
    <property type="match status" value="1"/>
</dbReference>
<dbReference type="PATRIC" id="fig|931089.4.peg.1042"/>
<dbReference type="EMBL" id="CP009220">
    <property type="protein sequence ID" value="ALC05464.1"/>
    <property type="molecule type" value="Genomic_DNA"/>
</dbReference>
<name>A0A0M4CIQ4_9CORY</name>
<organism evidence="1 2">
    <name type="scientific">Corynebacterium deserti GIMN1.010</name>
    <dbReference type="NCBI Taxonomy" id="931089"/>
    <lineage>
        <taxon>Bacteria</taxon>
        <taxon>Bacillati</taxon>
        <taxon>Actinomycetota</taxon>
        <taxon>Actinomycetes</taxon>
        <taxon>Mycobacteriales</taxon>
        <taxon>Corynebacteriaceae</taxon>
        <taxon>Corynebacterium</taxon>
    </lineage>
</organism>
<reference evidence="1 2" key="1">
    <citation type="submission" date="2014-08" db="EMBL/GenBank/DDBJ databases">
        <title>Complete genome sequence of Corynebacterium deserti GIMN1.010 (=DSM 45689), isolated from desert sand in western China.</title>
        <authorList>
            <person name="Ruckert C."/>
            <person name="Albersmeier A."/>
            <person name="Kalinowski J."/>
        </authorList>
    </citation>
    <scope>NUCLEOTIDE SEQUENCE [LARGE SCALE GENOMIC DNA]</scope>
    <source>
        <strain evidence="1 2">GIMN1.010</strain>
    </source>
</reference>